<dbReference type="EMBL" id="CP002446">
    <property type="protein sequence ID" value="ADV28442.1"/>
    <property type="molecule type" value="Genomic_DNA"/>
</dbReference>
<dbReference type="InterPro" id="IPR052754">
    <property type="entry name" value="NTPase_KAP_P-loop"/>
</dbReference>
<dbReference type="STRING" id="743721.Psesu_2611"/>
<dbReference type="PANTHER" id="PTHR22674:SF6">
    <property type="entry name" value="NTPASE KAP FAMILY P-LOOP DOMAIN-CONTAINING PROTEIN 1"/>
    <property type="match status" value="1"/>
</dbReference>
<reference evidence="2 3" key="1">
    <citation type="submission" date="2011-01" db="EMBL/GenBank/DDBJ databases">
        <title>Complete sequence of Pseudoxanthomonas suwonensis 11-1.</title>
        <authorList>
            <consortium name="US DOE Joint Genome Institute"/>
            <person name="Lucas S."/>
            <person name="Copeland A."/>
            <person name="Lapidus A."/>
            <person name="Cheng J.-F."/>
            <person name="Goodwin L."/>
            <person name="Pitluck S."/>
            <person name="Teshima H."/>
            <person name="Detter J.C."/>
            <person name="Han C."/>
            <person name="Tapia R."/>
            <person name="Land M."/>
            <person name="Hauser L."/>
            <person name="Kyrpides N."/>
            <person name="Ivanova N."/>
            <person name="Ovchinnikova G."/>
            <person name="Siebers A.K."/>
            <person name="Allgaier M."/>
            <person name="Thelen M.P."/>
            <person name="Hugenholtz P."/>
            <person name="Gladden J."/>
            <person name="Woyke T."/>
        </authorList>
    </citation>
    <scope>NUCLEOTIDE SEQUENCE [LARGE SCALE GENOMIC DNA]</scope>
    <source>
        <strain evidence="3">11-1</strain>
    </source>
</reference>
<dbReference type="eggNOG" id="COG4928">
    <property type="taxonomic scope" value="Bacteria"/>
</dbReference>
<protein>
    <submittedName>
        <fullName evidence="2">KAP P-loop domain protein</fullName>
    </submittedName>
</protein>
<dbReference type="InterPro" id="IPR027417">
    <property type="entry name" value="P-loop_NTPase"/>
</dbReference>
<feature type="domain" description="KAP NTPase" evidence="1">
    <location>
        <begin position="24"/>
        <end position="294"/>
    </location>
</feature>
<dbReference type="SUPFAM" id="SSF52540">
    <property type="entry name" value="P-loop containing nucleoside triphosphate hydrolases"/>
    <property type="match status" value="1"/>
</dbReference>
<dbReference type="Gene3D" id="3.40.50.300">
    <property type="entry name" value="P-loop containing nucleotide triphosphate hydrolases"/>
    <property type="match status" value="1"/>
</dbReference>
<gene>
    <name evidence="2" type="ordered locus">Psesu_2611</name>
</gene>
<evidence type="ECO:0000313" key="3">
    <source>
        <dbReference type="Proteomes" id="UP000008632"/>
    </source>
</evidence>
<organism evidence="2 3">
    <name type="scientific">Pseudoxanthomonas suwonensis (strain 11-1)</name>
    <dbReference type="NCBI Taxonomy" id="743721"/>
    <lineage>
        <taxon>Bacteria</taxon>
        <taxon>Pseudomonadati</taxon>
        <taxon>Pseudomonadota</taxon>
        <taxon>Gammaproteobacteria</taxon>
        <taxon>Lysobacterales</taxon>
        <taxon>Lysobacteraceae</taxon>
        <taxon>Pseudoxanthomonas</taxon>
    </lineage>
</organism>
<evidence type="ECO:0000259" key="1">
    <source>
        <dbReference type="Pfam" id="PF07693"/>
    </source>
</evidence>
<dbReference type="InterPro" id="IPR011646">
    <property type="entry name" value="KAP_P-loop"/>
</dbReference>
<sequence>MSANRKLPVDNPITSARADALGRASQAQLFAENILGLDSDNGVVAAVLGPWGSGKTSFINLAKECIRERGVPVLEFNPWMFSGADQLVQAFFSELSAQLKQKDFGEISELIDDYGELISGLAWVPLVGPWLARLKAAFEIISRILRGRAGSADERRRRIQEALKGLDEPIVVILDDIDRLTHTEVRDIFKLVRLTARFPRIIYLLAFDRLMVECALGEGGLPGREYLEKIVNLGFDLPRIPEQVMDTQIIGVLGDSLGDAPGVESIDRDAWLDIYAEIVRPLIKNMRDVRRYSLAAYSSAHGLEGRVAIADVLGLEAVRIFIPDVFDRLHAYAPVLTGADLPSSDSQYAADQIRELLDSSGNNRDVVLSMIKRLFPAAQKYVGGSAYGVDFKNGWLARRRVAHEDVLRFYLERLASEGLKSFTDADSAWRKIGDESEFDEFLRSIPNERLLGVVSSLEAFEDQFESQHMVPASVVLLNLIPKVHGLERSPLGRDASLVVGRVVYRLIRRLESHAAVEKVVRDILPRVETLSSKLRLISMVGYRDGVGHRLVSEDAARQLELEWRAAVHANAPDLLAEEWDVLRVLLMERDLAGPHDPVLGLPDSIEMTEALLRSAMSEAVSMTAGNRAVRRSTRLAWETLVKILGGEDELRRRIDALKDSGKEQVDESLELACKYLSGWRPQER</sequence>
<dbReference type="PANTHER" id="PTHR22674">
    <property type="entry name" value="NTPASE, KAP FAMILY P-LOOP DOMAIN-CONTAINING 1"/>
    <property type="match status" value="1"/>
</dbReference>
<name>E6WWG5_PSEUU</name>
<dbReference type="RefSeq" id="WP_013536268.1">
    <property type="nucleotide sequence ID" value="NC_014924.1"/>
</dbReference>
<dbReference type="OrthoDB" id="88903at2"/>
<dbReference type="AlphaFoldDB" id="E6WWG5"/>
<evidence type="ECO:0000313" key="2">
    <source>
        <dbReference type="EMBL" id="ADV28442.1"/>
    </source>
</evidence>
<dbReference type="HOGENOM" id="CLU_021357_0_0_6"/>
<dbReference type="Pfam" id="PF07693">
    <property type="entry name" value="KAP_NTPase"/>
    <property type="match status" value="1"/>
</dbReference>
<accession>E6WWG5</accession>
<keyword evidence="3" id="KW-1185">Reference proteome</keyword>
<dbReference type="Proteomes" id="UP000008632">
    <property type="component" value="Chromosome"/>
</dbReference>
<dbReference type="KEGG" id="psu:Psesu_2611"/>
<proteinExistence type="predicted"/>